<feature type="non-terminal residue" evidence="1">
    <location>
        <position position="105"/>
    </location>
</feature>
<reference evidence="1 2" key="1">
    <citation type="journal article" date="2016" name="Mol. Biol. Evol.">
        <title>Comparative Genomics of Early-Diverging Mushroom-Forming Fungi Provides Insights into the Origins of Lignocellulose Decay Capabilities.</title>
        <authorList>
            <person name="Nagy L.G."/>
            <person name="Riley R."/>
            <person name="Tritt A."/>
            <person name="Adam C."/>
            <person name="Daum C."/>
            <person name="Floudas D."/>
            <person name="Sun H."/>
            <person name="Yadav J.S."/>
            <person name="Pangilinan J."/>
            <person name="Larsson K.H."/>
            <person name="Matsuura K."/>
            <person name="Barry K."/>
            <person name="Labutti K."/>
            <person name="Kuo R."/>
            <person name="Ohm R.A."/>
            <person name="Bhattacharya S.S."/>
            <person name="Shirouzu T."/>
            <person name="Yoshinaga Y."/>
            <person name="Martin F.M."/>
            <person name="Grigoriev I.V."/>
            <person name="Hibbett D.S."/>
        </authorList>
    </citation>
    <scope>NUCLEOTIDE SEQUENCE [LARGE SCALE GENOMIC DNA]</scope>
    <source>
        <strain evidence="1 2">HHB12733</strain>
    </source>
</reference>
<dbReference type="InParanoid" id="A0A165IZI8"/>
<dbReference type="AlphaFoldDB" id="A0A165IZI8"/>
<keyword evidence="2" id="KW-1185">Reference proteome</keyword>
<sequence>MHVRTIGLLFTLSEVGLAKEKIFLPGYTRLLFRTMRLLTGLKHNLWYWGTPFLQGMPTWYYRNLCTCTFQLRSLAVGRDLHEHASFLELQPALRKISVTYPHTVF</sequence>
<organism evidence="1 2">
    <name type="scientific">Calocera cornea HHB12733</name>
    <dbReference type="NCBI Taxonomy" id="1353952"/>
    <lineage>
        <taxon>Eukaryota</taxon>
        <taxon>Fungi</taxon>
        <taxon>Dikarya</taxon>
        <taxon>Basidiomycota</taxon>
        <taxon>Agaricomycotina</taxon>
        <taxon>Dacrymycetes</taxon>
        <taxon>Dacrymycetales</taxon>
        <taxon>Dacrymycetaceae</taxon>
        <taxon>Calocera</taxon>
    </lineage>
</organism>
<proteinExistence type="predicted"/>
<dbReference type="Proteomes" id="UP000076842">
    <property type="component" value="Unassembled WGS sequence"/>
</dbReference>
<gene>
    <name evidence="1" type="ORF">CALCODRAFT_491579</name>
</gene>
<evidence type="ECO:0000313" key="1">
    <source>
        <dbReference type="EMBL" id="KZT61172.1"/>
    </source>
</evidence>
<name>A0A165IZI8_9BASI</name>
<dbReference type="EMBL" id="KV423925">
    <property type="protein sequence ID" value="KZT61172.1"/>
    <property type="molecule type" value="Genomic_DNA"/>
</dbReference>
<evidence type="ECO:0000313" key="2">
    <source>
        <dbReference type="Proteomes" id="UP000076842"/>
    </source>
</evidence>
<protein>
    <submittedName>
        <fullName evidence="1">Uncharacterized protein</fullName>
    </submittedName>
</protein>
<accession>A0A165IZI8</accession>